<keyword evidence="1" id="KW-0812">Transmembrane</keyword>
<dbReference type="GeneID" id="85312152"/>
<evidence type="ECO:0000256" key="1">
    <source>
        <dbReference type="SAM" id="Phobius"/>
    </source>
</evidence>
<proteinExistence type="predicted"/>
<dbReference type="PANTHER" id="PTHR37019:SF2">
    <property type="entry name" value="EXPERA DOMAIN-CONTAINING PROTEIN"/>
    <property type="match status" value="1"/>
</dbReference>
<accession>A0AAJ0BV27</accession>
<gene>
    <name evidence="3" type="ORF">QBC33DRAFT_549410</name>
</gene>
<name>A0AAJ0BV27_9PEZI</name>
<feature type="transmembrane region" description="Helical" evidence="1">
    <location>
        <begin position="55"/>
        <end position="75"/>
    </location>
</feature>
<keyword evidence="1" id="KW-0472">Membrane</keyword>
<keyword evidence="1" id="KW-1133">Transmembrane helix</keyword>
<dbReference type="RefSeq" id="XP_060279795.1">
    <property type="nucleotide sequence ID" value="XM_060428965.1"/>
</dbReference>
<evidence type="ECO:0000313" key="4">
    <source>
        <dbReference type="Proteomes" id="UP001244011"/>
    </source>
</evidence>
<feature type="transmembrane region" description="Helical" evidence="1">
    <location>
        <begin position="12"/>
        <end position="35"/>
    </location>
</feature>
<protein>
    <recommendedName>
        <fullName evidence="2">DUF7704 domain-containing protein</fullName>
    </recommendedName>
</protein>
<dbReference type="Proteomes" id="UP001244011">
    <property type="component" value="Unassembled WGS sequence"/>
</dbReference>
<organism evidence="3 4">
    <name type="scientific">Phialemonium atrogriseum</name>
    <dbReference type="NCBI Taxonomy" id="1093897"/>
    <lineage>
        <taxon>Eukaryota</taxon>
        <taxon>Fungi</taxon>
        <taxon>Dikarya</taxon>
        <taxon>Ascomycota</taxon>
        <taxon>Pezizomycotina</taxon>
        <taxon>Sordariomycetes</taxon>
        <taxon>Sordariomycetidae</taxon>
        <taxon>Cephalothecales</taxon>
        <taxon>Cephalothecaceae</taxon>
        <taxon>Phialemonium</taxon>
    </lineage>
</organism>
<dbReference type="Pfam" id="PF24803">
    <property type="entry name" value="DUF7704"/>
    <property type="match status" value="1"/>
</dbReference>
<dbReference type="EMBL" id="MU839026">
    <property type="protein sequence ID" value="KAK1763582.1"/>
    <property type="molecule type" value="Genomic_DNA"/>
</dbReference>
<feature type="domain" description="DUF7704" evidence="2">
    <location>
        <begin position="2"/>
        <end position="144"/>
    </location>
</feature>
<feature type="transmembrane region" description="Helical" evidence="1">
    <location>
        <begin position="87"/>
        <end position="105"/>
    </location>
</feature>
<evidence type="ECO:0000313" key="3">
    <source>
        <dbReference type="EMBL" id="KAK1763582.1"/>
    </source>
</evidence>
<reference evidence="3" key="1">
    <citation type="submission" date="2023-06" db="EMBL/GenBank/DDBJ databases">
        <title>Genome-scale phylogeny and comparative genomics of the fungal order Sordariales.</title>
        <authorList>
            <consortium name="Lawrence Berkeley National Laboratory"/>
            <person name="Hensen N."/>
            <person name="Bonometti L."/>
            <person name="Westerberg I."/>
            <person name="Brannstrom I.O."/>
            <person name="Guillou S."/>
            <person name="Cros-Aarteil S."/>
            <person name="Calhoun S."/>
            <person name="Haridas S."/>
            <person name="Kuo A."/>
            <person name="Mondo S."/>
            <person name="Pangilinan J."/>
            <person name="Riley R."/>
            <person name="Labutti K."/>
            <person name="Andreopoulos B."/>
            <person name="Lipzen A."/>
            <person name="Chen C."/>
            <person name="Yanf M."/>
            <person name="Daum C."/>
            <person name="Ng V."/>
            <person name="Clum A."/>
            <person name="Steindorff A."/>
            <person name="Ohm R."/>
            <person name="Martin F."/>
            <person name="Silar P."/>
            <person name="Natvig D."/>
            <person name="Lalanne C."/>
            <person name="Gautier V."/>
            <person name="Ament-Velasquez S.L."/>
            <person name="Kruys A."/>
            <person name="Hutchinson M.I."/>
            <person name="Powell A.J."/>
            <person name="Barry K."/>
            <person name="Miller A.N."/>
            <person name="Grigoriev I.V."/>
            <person name="Debuchy R."/>
            <person name="Gladieux P."/>
            <person name="Thoren M.H."/>
            <person name="Johannesson H."/>
        </authorList>
    </citation>
    <scope>NUCLEOTIDE SEQUENCE</scope>
    <source>
        <strain evidence="3">8032-3</strain>
    </source>
</reference>
<comment type="caution">
    <text evidence="3">The sequence shown here is derived from an EMBL/GenBank/DDBJ whole genome shotgun (WGS) entry which is preliminary data.</text>
</comment>
<keyword evidence="4" id="KW-1185">Reference proteome</keyword>
<dbReference type="PANTHER" id="PTHR37019">
    <property type="entry name" value="CHROMOSOME 1, WHOLE GENOME SHOTGUN SEQUENCE"/>
    <property type="match status" value="1"/>
</dbReference>
<sequence length="156" mass="17427">MASRLPAFPRFVFTVFEPISLLAGFVPAVFLSDWFVSEQVARSVPVPLTDNNRLVAQQLGNCYGLAFLVGIAVLYSSNELHVVRNYLRALWLADLGHLAVTYNILQYDRFLYVASWNPMTWGNVGITLFLCLTRTAYLLGLFGPDIDAPLAPKKSQ</sequence>
<feature type="transmembrane region" description="Helical" evidence="1">
    <location>
        <begin position="125"/>
        <end position="144"/>
    </location>
</feature>
<dbReference type="AlphaFoldDB" id="A0AAJ0BV27"/>
<dbReference type="InterPro" id="IPR056121">
    <property type="entry name" value="DUF7704"/>
</dbReference>
<evidence type="ECO:0000259" key="2">
    <source>
        <dbReference type="Pfam" id="PF24803"/>
    </source>
</evidence>